<evidence type="ECO:0000313" key="2">
    <source>
        <dbReference type="Proteomes" id="UP000504634"/>
    </source>
</evidence>
<dbReference type="Pfam" id="PF09814">
    <property type="entry name" value="HECT_2"/>
    <property type="match status" value="1"/>
</dbReference>
<reference evidence="3 4" key="1">
    <citation type="submission" date="2025-04" db="UniProtKB">
        <authorList>
            <consortium name="RefSeq"/>
        </authorList>
    </citation>
    <scope>IDENTIFICATION</scope>
    <source>
        <strain evidence="3 4">11010-0011.00</strain>
        <tissue evidence="3 4">Whole body</tissue>
    </source>
</reference>
<protein>
    <submittedName>
        <fullName evidence="3 4">Uncharacterized protein LOC115629626</fullName>
    </submittedName>
</protein>
<dbReference type="RefSeq" id="XP_030381987.1">
    <property type="nucleotide sequence ID" value="XM_030526127.1"/>
</dbReference>
<dbReference type="RefSeq" id="XP_030381988.1">
    <property type="nucleotide sequence ID" value="XM_030526128.1"/>
</dbReference>
<evidence type="ECO:0000313" key="3">
    <source>
        <dbReference type="RefSeq" id="XP_030381987.1"/>
    </source>
</evidence>
<name>A0A6J2U3E4_DROLE</name>
<evidence type="ECO:0000256" key="1">
    <source>
        <dbReference type="SAM" id="MobiDB-lite"/>
    </source>
</evidence>
<dbReference type="GeneID" id="115629626"/>
<dbReference type="Proteomes" id="UP000504634">
    <property type="component" value="Unplaced"/>
</dbReference>
<proteinExistence type="predicted"/>
<feature type="compositionally biased region" description="Gly residues" evidence="1">
    <location>
        <begin position="67"/>
        <end position="78"/>
    </location>
</feature>
<dbReference type="AlphaFoldDB" id="A0A6J2U3E4"/>
<feature type="region of interest" description="Disordered" evidence="1">
    <location>
        <begin position="67"/>
        <end position="93"/>
    </location>
</feature>
<sequence length="450" mass="50444">MPLDHIVISMMRSNKWINVLMLNSGESRNKVINVSANGIRWIERNCEQRLLLSEYFLINTEGVNSPGGGTGGEAGGSSGSSVNPGNTASSENDSCNVSNVRYLRSPEGDATLLGLSLQCVDDEALNNNTVEVGINPLQLRFDENTPIALHCGHCATELVPMRRYGPVAIPVCTMEAASYFCPKNKTPLIPSENEIFYGLNHIVINPRLFEGCVTQNRMHVHCNSCLQQLGDILGDGVALQLWADTLCIGRLNADGTPSQYLMELFRPVTSVQLMLRLLHDAVPISFEQTRLFLKTVRPDGQLLYLLLLIDTHQIHLLRSKLALTSDLHGPQQQPRALIYHVEGHSIQDIELNGYKGCRINYQTFFSDEELKANHDLISLWQEMGTPMLRISHKMMVELVSDLNMNERLVMNLEKLSPADMDGRTSYLIYELDSEIFEKKQLQNMSGSRRF</sequence>
<dbReference type="InterPro" id="IPR019193">
    <property type="entry name" value="UBQ-conj_enz_E2-bd_prot"/>
</dbReference>
<organism evidence="2 4">
    <name type="scientific">Drosophila lebanonensis</name>
    <name type="common">Fruit fly</name>
    <name type="synonym">Scaptodrosophila lebanonensis</name>
    <dbReference type="NCBI Taxonomy" id="7225"/>
    <lineage>
        <taxon>Eukaryota</taxon>
        <taxon>Metazoa</taxon>
        <taxon>Ecdysozoa</taxon>
        <taxon>Arthropoda</taxon>
        <taxon>Hexapoda</taxon>
        <taxon>Insecta</taxon>
        <taxon>Pterygota</taxon>
        <taxon>Neoptera</taxon>
        <taxon>Endopterygota</taxon>
        <taxon>Diptera</taxon>
        <taxon>Brachycera</taxon>
        <taxon>Muscomorpha</taxon>
        <taxon>Ephydroidea</taxon>
        <taxon>Drosophilidae</taxon>
        <taxon>Scaptodrosophila</taxon>
    </lineage>
</organism>
<dbReference type="OrthoDB" id="7861534at2759"/>
<gene>
    <name evidence="3 4" type="primary">LOC115629626</name>
</gene>
<accession>A0A6J2U3E4</accession>
<evidence type="ECO:0000313" key="4">
    <source>
        <dbReference type="RefSeq" id="XP_030381988.1"/>
    </source>
</evidence>
<feature type="compositionally biased region" description="Polar residues" evidence="1">
    <location>
        <begin position="82"/>
        <end position="93"/>
    </location>
</feature>
<keyword evidence="2" id="KW-1185">Reference proteome</keyword>